<dbReference type="SUPFAM" id="SSF54211">
    <property type="entry name" value="Ribosomal protein S5 domain 2-like"/>
    <property type="match status" value="1"/>
</dbReference>
<dbReference type="Pfam" id="PF00333">
    <property type="entry name" value="Ribosomal_S5"/>
    <property type="match status" value="1"/>
</dbReference>
<comment type="caution">
    <text evidence="12">The sequence shown here is derived from an EMBL/GenBank/DDBJ whole genome shotgun (WGS) entry which is preliminary data.</text>
</comment>
<protein>
    <recommendedName>
        <fullName evidence="6">Small ribosomal subunit protein uS5</fullName>
    </recommendedName>
    <alternativeName>
        <fullName evidence="7">30S ribosomal protein S5</fullName>
    </alternativeName>
</protein>
<evidence type="ECO:0000256" key="3">
    <source>
        <dbReference type="ARBA" id="ARBA00022884"/>
    </source>
</evidence>
<dbReference type="InterPro" id="IPR020568">
    <property type="entry name" value="Ribosomal_Su5_D2-typ_SF"/>
</dbReference>
<dbReference type="PATRIC" id="fig|1619093.3.peg.168"/>
<dbReference type="EMBL" id="LBPV01000013">
    <property type="protein sequence ID" value="KKP65712.1"/>
    <property type="molecule type" value="Genomic_DNA"/>
</dbReference>
<evidence type="ECO:0000256" key="10">
    <source>
        <dbReference type="SAM" id="MobiDB-lite"/>
    </source>
</evidence>
<dbReference type="GO" id="GO:0019843">
    <property type="term" value="F:rRNA binding"/>
    <property type="evidence" value="ECO:0007669"/>
    <property type="project" value="UniProtKB-KW"/>
</dbReference>
<dbReference type="Pfam" id="PF03719">
    <property type="entry name" value="Ribosomal_S5_C"/>
    <property type="match status" value="1"/>
</dbReference>
<dbReference type="FunFam" id="3.30.230.10:FF:000002">
    <property type="entry name" value="30S ribosomal protein S5"/>
    <property type="match status" value="1"/>
</dbReference>
<dbReference type="InterPro" id="IPR005324">
    <property type="entry name" value="Ribosomal_uS5_C"/>
</dbReference>
<dbReference type="PROSITE" id="PS50881">
    <property type="entry name" value="S5_DSRBD"/>
    <property type="match status" value="1"/>
</dbReference>
<dbReference type="Gene3D" id="3.30.160.20">
    <property type="match status" value="1"/>
</dbReference>
<dbReference type="Gene3D" id="3.30.230.10">
    <property type="match status" value="1"/>
</dbReference>
<dbReference type="GO" id="GO:0005737">
    <property type="term" value="C:cytoplasm"/>
    <property type="evidence" value="ECO:0007669"/>
    <property type="project" value="UniProtKB-ARBA"/>
</dbReference>
<evidence type="ECO:0000259" key="11">
    <source>
        <dbReference type="PROSITE" id="PS50881"/>
    </source>
</evidence>
<keyword evidence="2" id="KW-0699">rRNA-binding</keyword>
<dbReference type="InterPro" id="IPR014721">
    <property type="entry name" value="Ribsml_uS5_D2-typ_fold_subgr"/>
</dbReference>
<feature type="compositionally biased region" description="Basic and acidic residues" evidence="10">
    <location>
        <begin position="189"/>
        <end position="199"/>
    </location>
</feature>
<evidence type="ECO:0000256" key="8">
    <source>
        <dbReference type="PROSITE-ProRule" id="PRU00268"/>
    </source>
</evidence>
<evidence type="ECO:0000256" key="6">
    <source>
        <dbReference type="ARBA" id="ARBA00035255"/>
    </source>
</evidence>
<dbReference type="PANTHER" id="PTHR48277:SF1">
    <property type="entry name" value="MITOCHONDRIAL RIBOSOMAL PROTEIN S5"/>
    <property type="match status" value="1"/>
</dbReference>
<dbReference type="Proteomes" id="UP000033866">
    <property type="component" value="Unassembled WGS sequence"/>
</dbReference>
<evidence type="ECO:0000313" key="12">
    <source>
        <dbReference type="EMBL" id="KKP65712.1"/>
    </source>
</evidence>
<dbReference type="GO" id="GO:0003735">
    <property type="term" value="F:structural constituent of ribosome"/>
    <property type="evidence" value="ECO:0007669"/>
    <property type="project" value="UniProtKB-UniRule"/>
</dbReference>
<evidence type="ECO:0000256" key="2">
    <source>
        <dbReference type="ARBA" id="ARBA00022730"/>
    </source>
</evidence>
<dbReference type="NCBIfam" id="TIGR01021">
    <property type="entry name" value="rpsE_bact"/>
    <property type="match status" value="1"/>
</dbReference>
<accession>A0A0G0EEF2</accession>
<feature type="compositionally biased region" description="Basic and acidic residues" evidence="10">
    <location>
        <begin position="166"/>
        <end position="182"/>
    </location>
</feature>
<keyword evidence="5 8" id="KW-0687">Ribonucleoprotein</keyword>
<feature type="compositionally biased region" description="Basic and acidic residues" evidence="10">
    <location>
        <begin position="209"/>
        <end position="218"/>
    </location>
</feature>
<dbReference type="SUPFAM" id="SSF54768">
    <property type="entry name" value="dsRNA-binding domain-like"/>
    <property type="match status" value="1"/>
</dbReference>
<dbReference type="InterPro" id="IPR005712">
    <property type="entry name" value="Ribosomal_uS5_bac-type"/>
</dbReference>
<feature type="domain" description="S5 DRBM" evidence="11">
    <location>
        <begin position="13"/>
        <end position="76"/>
    </location>
</feature>
<dbReference type="GO" id="GO:0015935">
    <property type="term" value="C:small ribosomal subunit"/>
    <property type="evidence" value="ECO:0007669"/>
    <property type="project" value="InterPro"/>
</dbReference>
<organism evidence="12 13">
    <name type="scientific">candidate division WS6 bacterium GW2011_GWE1_34_7</name>
    <dbReference type="NCBI Taxonomy" id="1619093"/>
    <lineage>
        <taxon>Bacteria</taxon>
        <taxon>Candidatus Dojkabacteria</taxon>
    </lineage>
</organism>
<gene>
    <name evidence="12" type="ORF">UR61_C0013G0005</name>
</gene>
<keyword evidence="3" id="KW-0694">RNA-binding</keyword>
<reference evidence="12 13" key="1">
    <citation type="journal article" date="2015" name="Nature">
        <title>rRNA introns, odd ribosomes, and small enigmatic genomes across a large radiation of phyla.</title>
        <authorList>
            <person name="Brown C.T."/>
            <person name="Hug L.A."/>
            <person name="Thomas B.C."/>
            <person name="Sharon I."/>
            <person name="Castelle C.J."/>
            <person name="Singh A."/>
            <person name="Wilkins M.J."/>
            <person name="Williams K.H."/>
            <person name="Banfield J.F."/>
        </authorList>
    </citation>
    <scope>NUCLEOTIDE SEQUENCE [LARGE SCALE GENOMIC DNA]</scope>
</reference>
<proteinExistence type="inferred from homology"/>
<dbReference type="AlphaFoldDB" id="A0A0G0EEF2"/>
<evidence type="ECO:0000256" key="5">
    <source>
        <dbReference type="ARBA" id="ARBA00023274"/>
    </source>
</evidence>
<sequence>MAEPRRERKESMYDKKTVSIRRVAKVTKGGKRLRFSAMVVVGDHNGSVGVALGRGVDTRSAVEKGERIATKKMVRIQLAGDTIPHEVLHKEGAAKVLLRPARPGTGVIAGSSVRTVLELAGIDNVYGKLIGTTDPIATAYATFEALKSLRNARVLSKMKNMRDRVELKKETDKERKVREDKRRAKKRLERKDDKKDNRRGGRRPRRDFKKKEEKQEIK</sequence>
<comment type="similarity">
    <text evidence="1 9">Belongs to the universal ribosomal protein uS5 family.</text>
</comment>
<name>A0A0G0EEF2_9BACT</name>
<evidence type="ECO:0000313" key="13">
    <source>
        <dbReference type="Proteomes" id="UP000033866"/>
    </source>
</evidence>
<dbReference type="InterPro" id="IPR013810">
    <property type="entry name" value="Ribosomal_uS5_N"/>
</dbReference>
<evidence type="ECO:0000256" key="9">
    <source>
        <dbReference type="RuleBase" id="RU003823"/>
    </source>
</evidence>
<dbReference type="GO" id="GO:0006412">
    <property type="term" value="P:translation"/>
    <property type="evidence" value="ECO:0007669"/>
    <property type="project" value="InterPro"/>
</dbReference>
<feature type="region of interest" description="Disordered" evidence="10">
    <location>
        <begin position="166"/>
        <end position="218"/>
    </location>
</feature>
<dbReference type="PANTHER" id="PTHR48277">
    <property type="entry name" value="MITOCHONDRIAL RIBOSOMAL PROTEIN S5"/>
    <property type="match status" value="1"/>
</dbReference>
<dbReference type="InterPro" id="IPR000851">
    <property type="entry name" value="Ribosomal_uS5"/>
</dbReference>
<evidence type="ECO:0000256" key="4">
    <source>
        <dbReference type="ARBA" id="ARBA00022980"/>
    </source>
</evidence>
<evidence type="ECO:0000256" key="7">
    <source>
        <dbReference type="ARBA" id="ARBA00035519"/>
    </source>
</evidence>
<evidence type="ECO:0000256" key="1">
    <source>
        <dbReference type="ARBA" id="ARBA00008945"/>
    </source>
</evidence>
<keyword evidence="4 8" id="KW-0689">Ribosomal protein</keyword>